<gene>
    <name evidence="3" type="ORF">GCM10023331_20010</name>
</gene>
<evidence type="ECO:0000256" key="1">
    <source>
        <dbReference type="SAM" id="Phobius"/>
    </source>
</evidence>
<dbReference type="EMBL" id="BAABJX010000030">
    <property type="protein sequence ID" value="GAA4834783.1"/>
    <property type="molecule type" value="Genomic_DNA"/>
</dbReference>
<evidence type="ECO:0000313" key="4">
    <source>
        <dbReference type="Proteomes" id="UP001500298"/>
    </source>
</evidence>
<dbReference type="InterPro" id="IPR024884">
    <property type="entry name" value="NAPE-PLD"/>
</dbReference>
<dbReference type="PANTHER" id="PTHR15032:SF4">
    <property type="entry name" value="N-ACYL-PHOSPHATIDYLETHANOLAMINE-HYDROLYZING PHOSPHOLIPASE D"/>
    <property type="match status" value="1"/>
</dbReference>
<dbReference type="Proteomes" id="UP001500298">
    <property type="component" value="Unassembled WGS sequence"/>
</dbReference>
<feature type="transmembrane region" description="Helical" evidence="1">
    <location>
        <begin position="20"/>
        <end position="43"/>
    </location>
</feature>
<keyword evidence="4" id="KW-1185">Reference proteome</keyword>
<dbReference type="SUPFAM" id="SSF56281">
    <property type="entry name" value="Metallo-hydrolase/oxidoreductase"/>
    <property type="match status" value="1"/>
</dbReference>
<name>A0ABP9DEI3_9BACT</name>
<dbReference type="Pfam" id="PF12706">
    <property type="entry name" value="Lactamase_B_2"/>
    <property type="match status" value="1"/>
</dbReference>
<reference evidence="4" key="1">
    <citation type="journal article" date="2019" name="Int. J. Syst. Evol. Microbiol.">
        <title>The Global Catalogue of Microorganisms (GCM) 10K type strain sequencing project: providing services to taxonomists for standard genome sequencing and annotation.</title>
        <authorList>
            <consortium name="The Broad Institute Genomics Platform"/>
            <consortium name="The Broad Institute Genome Sequencing Center for Infectious Disease"/>
            <person name="Wu L."/>
            <person name="Ma J."/>
        </authorList>
    </citation>
    <scope>NUCLEOTIDE SEQUENCE [LARGE SCALE GENOMIC DNA]</scope>
    <source>
        <strain evidence="4">JCM 18326</strain>
    </source>
</reference>
<proteinExistence type="predicted"/>
<comment type="caution">
    <text evidence="3">The sequence shown here is derived from an EMBL/GenBank/DDBJ whole genome shotgun (WGS) entry which is preliminary data.</text>
</comment>
<dbReference type="InterPro" id="IPR036866">
    <property type="entry name" value="RibonucZ/Hydroxyglut_hydro"/>
</dbReference>
<dbReference type="InterPro" id="IPR001279">
    <property type="entry name" value="Metallo-B-lactamas"/>
</dbReference>
<evidence type="ECO:0000313" key="3">
    <source>
        <dbReference type="EMBL" id="GAA4834783.1"/>
    </source>
</evidence>
<keyword evidence="1" id="KW-0812">Transmembrane</keyword>
<dbReference type="PANTHER" id="PTHR15032">
    <property type="entry name" value="N-ACYL-PHOSPHATIDYLETHANOLAMINE-HYDROLYZING PHOSPHOLIPASE D"/>
    <property type="match status" value="1"/>
</dbReference>
<protein>
    <submittedName>
        <fullName evidence="3">MBL fold metallo-hydrolase</fullName>
    </submittedName>
</protein>
<accession>A0ABP9DEI3</accession>
<evidence type="ECO:0000259" key="2">
    <source>
        <dbReference type="Pfam" id="PF12706"/>
    </source>
</evidence>
<keyword evidence="1" id="KW-1133">Transmembrane helix</keyword>
<dbReference type="Gene3D" id="3.60.15.10">
    <property type="entry name" value="Ribonuclease Z/Hydroxyacylglutathione hydrolase-like"/>
    <property type="match status" value="1"/>
</dbReference>
<organism evidence="3 4">
    <name type="scientific">Algivirga pacifica</name>
    <dbReference type="NCBI Taxonomy" id="1162670"/>
    <lineage>
        <taxon>Bacteria</taxon>
        <taxon>Pseudomonadati</taxon>
        <taxon>Bacteroidota</taxon>
        <taxon>Cytophagia</taxon>
        <taxon>Cytophagales</taxon>
        <taxon>Flammeovirgaceae</taxon>
        <taxon>Algivirga</taxon>
    </lineage>
</organism>
<dbReference type="PIRSF" id="PIRSF038896">
    <property type="entry name" value="NAPE-PLD"/>
    <property type="match status" value="1"/>
</dbReference>
<sequence length="388" mass="43884">MQEAGAKQFAKTKKPLGKRVIKGIGWSVLALLGIVLIVGTLFLNLSPQFGGTATAEQIVRYEESGHYQEGIFVNQEPTSVGGPSWDLINEMLFTEAVQAPEKAPEVISLDPALVAQPDSITRLTWFGHSAFLLEIEGKHILLDPMLGDTPSPAPLPGPKRFSRELPIEIEELPYIDAVVISHDHYDHLDYESILQMKDKVGAFFTPLGVGIHLEAWGIETDKIHELNWWESYEYKGLTLVSTPSRHFSGRGLLDRFKTFWSSWVIKGEKENIFFSGDGGYGTHFKEIGEKYGPFDIAMMECGQYNTHWKEIHMMPEETVQATLDVKGKLLLPIHWGAFTLSLHDWREPVIRASKKAKELNVPMTTPKIGETITFDGRDYPVTRWWEEY</sequence>
<feature type="domain" description="Metallo-beta-lactamase" evidence="2">
    <location>
        <begin position="140"/>
        <end position="335"/>
    </location>
</feature>
<keyword evidence="1" id="KW-0472">Membrane</keyword>